<organism evidence="2">
    <name type="scientific">Fopius arisanus</name>
    <dbReference type="NCBI Taxonomy" id="64838"/>
    <lineage>
        <taxon>Eukaryota</taxon>
        <taxon>Metazoa</taxon>
        <taxon>Ecdysozoa</taxon>
        <taxon>Arthropoda</taxon>
        <taxon>Hexapoda</taxon>
        <taxon>Insecta</taxon>
        <taxon>Pterygota</taxon>
        <taxon>Neoptera</taxon>
        <taxon>Endopterygota</taxon>
        <taxon>Hymenoptera</taxon>
        <taxon>Apocrita</taxon>
        <taxon>Ichneumonoidea</taxon>
        <taxon>Braconidae</taxon>
        <taxon>Opiinae</taxon>
        <taxon>Fopius</taxon>
    </lineage>
</organism>
<name>A0A0C9QUI1_9HYME</name>
<accession>A0A0C9QUI1</accession>
<dbReference type="EMBL" id="GBYB01007419">
    <property type="protein sequence ID" value="JAG77186.1"/>
    <property type="molecule type" value="Transcribed_RNA"/>
</dbReference>
<proteinExistence type="predicted"/>
<evidence type="ECO:0000256" key="1">
    <source>
        <dbReference type="SAM" id="SignalP"/>
    </source>
</evidence>
<evidence type="ECO:0000313" key="2">
    <source>
        <dbReference type="EMBL" id="JAG77186.1"/>
    </source>
</evidence>
<dbReference type="Gene3D" id="1.50.10.100">
    <property type="entry name" value="Chondroitin AC/alginate lyase"/>
    <property type="match status" value="1"/>
</dbReference>
<feature type="chain" id="PRO_5002201724" evidence="1">
    <location>
        <begin position="18"/>
        <end position="608"/>
    </location>
</feature>
<protein>
    <submittedName>
        <fullName evidence="2">Pnp protein</fullName>
    </submittedName>
</protein>
<gene>
    <name evidence="2" type="primary">pnp</name>
    <name evidence="2" type="ORF">g.9913</name>
</gene>
<feature type="non-terminal residue" evidence="2">
    <location>
        <position position="1"/>
    </location>
</feature>
<sequence>QTTFIVCFLAFFTLICAICMLPSLEQKAGQVTETLQGKIPNAEKNEKIRELWGHQSRYPSQLDNPSHRFTQIDILERRTKNFHVVIHTCELISAGLAYSWKKQDIKQGERALTIAELYFEILEKKFYQYGKFSTNDSLTDNPWHATNYQSTIPIAKFLATYLLTPNTSKKDCSAKLILSLIDPSLEGLKAIERPSDRVPFLGLWLLAHYQLGSISNAMQHPWYNDILNALKMIKLTTNWMASGLHRDGSYYKSEKMLGFDDLQNWCSEGTQYIYSLTDDLTKLNPIGFWQKITRILFHERIPMLPIGIIHRHKTLQVQVYHGTRWGLAVLPFSGILRYFTPDINFLVRAVRAHLSYYEVTKNVTDTAQYWVQLRQVFSAEDYRQKEISYPSVGFIDIGEASLISIPENSPHNLYADLAESWVIHYRDYGILFQTYRISKLNSAKITEYLVIDVKNNRLTLTIEINNKNDDPTRPADLAKTVLRYYAGKNDDSQQNINIDERAAFRVVYNFTEKTYTVGKEDREDVFKFPMVFGNDDEKLKIHLLKDKRGAVVFDHDKPVIYAPQELIEETETVEITKDMFIDKDITDTTTFTFKEKQNQYCSPLCPEF</sequence>
<reference evidence="2" key="1">
    <citation type="submission" date="2015-01" db="EMBL/GenBank/DDBJ databases">
        <title>Transcriptome Assembly of Fopius arisanus.</title>
        <authorList>
            <person name="Geib S."/>
        </authorList>
    </citation>
    <scope>NUCLEOTIDE SEQUENCE</scope>
</reference>
<feature type="signal peptide" evidence="1">
    <location>
        <begin position="1"/>
        <end position="17"/>
    </location>
</feature>
<dbReference type="AlphaFoldDB" id="A0A0C9QUI1"/>
<dbReference type="InterPro" id="IPR008929">
    <property type="entry name" value="Chondroitin_lyas"/>
</dbReference>
<keyword evidence="1" id="KW-0732">Signal</keyword>